<accession>A0A423TQ56</accession>
<organism evidence="6 7">
    <name type="scientific">Penaeus vannamei</name>
    <name type="common">Whiteleg shrimp</name>
    <name type="synonym">Litopenaeus vannamei</name>
    <dbReference type="NCBI Taxonomy" id="6689"/>
    <lineage>
        <taxon>Eukaryota</taxon>
        <taxon>Metazoa</taxon>
        <taxon>Ecdysozoa</taxon>
        <taxon>Arthropoda</taxon>
        <taxon>Crustacea</taxon>
        <taxon>Multicrustacea</taxon>
        <taxon>Malacostraca</taxon>
        <taxon>Eumalacostraca</taxon>
        <taxon>Eucarida</taxon>
        <taxon>Decapoda</taxon>
        <taxon>Dendrobranchiata</taxon>
        <taxon>Penaeoidea</taxon>
        <taxon>Penaeidae</taxon>
        <taxon>Penaeus</taxon>
    </lineage>
</organism>
<comment type="caution">
    <text evidence="6">The sequence shown here is derived from an EMBL/GenBank/DDBJ whole genome shotgun (WGS) entry which is preliminary data.</text>
</comment>
<evidence type="ECO:0000256" key="3">
    <source>
        <dbReference type="PROSITE-ProRule" id="PRU00267"/>
    </source>
</evidence>
<dbReference type="SMART" id="SM00398">
    <property type="entry name" value="HMG"/>
    <property type="match status" value="2"/>
</dbReference>
<feature type="compositionally biased region" description="Basic residues" evidence="4">
    <location>
        <begin position="129"/>
        <end position="146"/>
    </location>
</feature>
<name>A0A423TQ56_PENVA</name>
<feature type="domain" description="HMG box" evidence="5">
    <location>
        <begin position="47"/>
        <end position="115"/>
    </location>
</feature>
<dbReference type="GO" id="GO:0003677">
    <property type="term" value="F:DNA binding"/>
    <property type="evidence" value="ECO:0007669"/>
    <property type="project" value="UniProtKB-UniRule"/>
</dbReference>
<dbReference type="InterPro" id="IPR051965">
    <property type="entry name" value="ChromReg_NeuronalGeneExpr"/>
</dbReference>
<dbReference type="PANTHER" id="PTHR46040">
    <property type="entry name" value="HIGH MOBILITY GROUP PROTEIN 2"/>
    <property type="match status" value="1"/>
</dbReference>
<feature type="DNA-binding region" description="HMG box" evidence="3">
    <location>
        <begin position="47"/>
        <end position="115"/>
    </location>
</feature>
<evidence type="ECO:0000256" key="2">
    <source>
        <dbReference type="ARBA" id="ARBA00023242"/>
    </source>
</evidence>
<dbReference type="PROSITE" id="PS50118">
    <property type="entry name" value="HMG_BOX_2"/>
    <property type="match status" value="2"/>
</dbReference>
<dbReference type="Gene3D" id="1.10.30.10">
    <property type="entry name" value="High mobility group box domain"/>
    <property type="match status" value="2"/>
</dbReference>
<dbReference type="InterPro" id="IPR009071">
    <property type="entry name" value="HMG_box_dom"/>
</dbReference>
<dbReference type="GO" id="GO:0010468">
    <property type="term" value="P:regulation of gene expression"/>
    <property type="evidence" value="ECO:0007669"/>
    <property type="project" value="TreeGrafter"/>
</dbReference>
<gene>
    <name evidence="6" type="ORF">C7M84_002696</name>
</gene>
<feature type="DNA-binding region" description="HMG box" evidence="3">
    <location>
        <begin position="156"/>
        <end position="218"/>
    </location>
</feature>
<sequence>MALSRIFSSQLSLVSKGLLWKCIDNPCVLSVAGKQTIAQELGLPEPPKRPVTPYIRFVNANRQEIKKKFPQLTAPQLTAKLASVWNELGLPEKSKWSLLYTKDKETYDEKYKEYMKKLTPQQIESMKDLKRKRSQDKLKRQIRRDKKKETEELGKPKHPGNAFTLYLLSLDRGDAPLKEFLAGAASRWRRLPEEEQEVFRERAKKHREQYEQELRHWEAKMIKSGRADLVRRHQQLEDLKHTATHRRHIRE</sequence>
<protein>
    <submittedName>
        <fullName evidence="6">Putative transcription factor A, mitochondrial-like</fullName>
    </submittedName>
</protein>
<dbReference type="Pfam" id="PF00505">
    <property type="entry name" value="HMG_box"/>
    <property type="match status" value="1"/>
</dbReference>
<feature type="domain" description="HMG box" evidence="5">
    <location>
        <begin position="156"/>
        <end position="218"/>
    </location>
</feature>
<dbReference type="AlphaFoldDB" id="A0A423TQ56"/>
<evidence type="ECO:0000259" key="5">
    <source>
        <dbReference type="PROSITE" id="PS50118"/>
    </source>
</evidence>
<dbReference type="Pfam" id="PF09011">
    <property type="entry name" value="HMG_box_2"/>
    <property type="match status" value="1"/>
</dbReference>
<dbReference type="OrthoDB" id="5550281at2759"/>
<reference evidence="6 7" key="2">
    <citation type="submission" date="2019-01" db="EMBL/GenBank/DDBJ databases">
        <title>The decoding of complex shrimp genome reveals the adaptation for benthos swimmer, frequently molting mechanism and breeding impact on genome.</title>
        <authorList>
            <person name="Sun Y."/>
            <person name="Gao Y."/>
            <person name="Yu Y."/>
        </authorList>
    </citation>
    <scope>NUCLEOTIDE SEQUENCE [LARGE SCALE GENOMIC DNA]</scope>
    <source>
        <tissue evidence="6">Muscle</tissue>
    </source>
</reference>
<proteinExistence type="predicted"/>
<keyword evidence="1 3" id="KW-0238">DNA-binding</keyword>
<evidence type="ECO:0000313" key="6">
    <source>
        <dbReference type="EMBL" id="ROT78589.1"/>
    </source>
</evidence>
<evidence type="ECO:0000313" key="7">
    <source>
        <dbReference type="Proteomes" id="UP000283509"/>
    </source>
</evidence>
<keyword evidence="2 3" id="KW-0539">Nucleus</keyword>
<keyword evidence="7" id="KW-1185">Reference proteome</keyword>
<dbReference type="PANTHER" id="PTHR46040:SF3">
    <property type="entry name" value="HIGH MOBILITY GROUP PROTEIN 2"/>
    <property type="match status" value="1"/>
</dbReference>
<evidence type="ECO:0000256" key="4">
    <source>
        <dbReference type="SAM" id="MobiDB-lite"/>
    </source>
</evidence>
<evidence type="ECO:0000256" key="1">
    <source>
        <dbReference type="ARBA" id="ARBA00023125"/>
    </source>
</evidence>
<dbReference type="InterPro" id="IPR036910">
    <property type="entry name" value="HMG_box_dom_sf"/>
</dbReference>
<reference evidence="6 7" key="1">
    <citation type="submission" date="2018-04" db="EMBL/GenBank/DDBJ databases">
        <authorList>
            <person name="Zhang X."/>
            <person name="Yuan J."/>
            <person name="Li F."/>
            <person name="Xiang J."/>
        </authorList>
    </citation>
    <scope>NUCLEOTIDE SEQUENCE [LARGE SCALE GENOMIC DNA]</scope>
    <source>
        <tissue evidence="6">Muscle</tissue>
    </source>
</reference>
<dbReference type="GO" id="GO:0005634">
    <property type="term" value="C:nucleus"/>
    <property type="evidence" value="ECO:0007669"/>
    <property type="project" value="UniProtKB-UniRule"/>
</dbReference>
<dbReference type="EMBL" id="QCYY01001358">
    <property type="protein sequence ID" value="ROT78589.1"/>
    <property type="molecule type" value="Genomic_DNA"/>
</dbReference>
<feature type="region of interest" description="Disordered" evidence="4">
    <location>
        <begin position="128"/>
        <end position="156"/>
    </location>
</feature>
<dbReference type="Proteomes" id="UP000283509">
    <property type="component" value="Unassembled WGS sequence"/>
</dbReference>
<dbReference type="SUPFAM" id="SSF47095">
    <property type="entry name" value="HMG-box"/>
    <property type="match status" value="2"/>
</dbReference>
<dbReference type="STRING" id="6689.A0A423TQ56"/>